<feature type="signal peptide" evidence="1">
    <location>
        <begin position="1"/>
        <end position="22"/>
    </location>
</feature>
<dbReference type="Pfam" id="PF20101">
    <property type="entry name" value="DUF6491"/>
    <property type="match status" value="1"/>
</dbReference>
<name>A0ABS7PPQ1_9SPHN</name>
<proteinExistence type="predicted"/>
<organism evidence="2 3">
    <name type="scientific">Sphingomonas colocasiae</name>
    <dbReference type="NCBI Taxonomy" id="1848973"/>
    <lineage>
        <taxon>Bacteria</taxon>
        <taxon>Pseudomonadati</taxon>
        <taxon>Pseudomonadota</taxon>
        <taxon>Alphaproteobacteria</taxon>
        <taxon>Sphingomonadales</taxon>
        <taxon>Sphingomonadaceae</taxon>
        <taxon>Sphingomonas</taxon>
    </lineage>
</organism>
<evidence type="ECO:0000313" key="2">
    <source>
        <dbReference type="EMBL" id="MBY8822014.1"/>
    </source>
</evidence>
<keyword evidence="3" id="KW-1185">Reference proteome</keyword>
<dbReference type="RefSeq" id="WP_222989131.1">
    <property type="nucleotide sequence ID" value="NZ_JAINVV010000004.1"/>
</dbReference>
<dbReference type="InterPro" id="IPR045500">
    <property type="entry name" value="DUF6491"/>
</dbReference>
<reference evidence="2 3" key="1">
    <citation type="submission" date="2021-08" db="EMBL/GenBank/DDBJ databases">
        <authorList>
            <person name="Tuo L."/>
        </authorList>
    </citation>
    <scope>NUCLEOTIDE SEQUENCE [LARGE SCALE GENOMIC DNA]</scope>
    <source>
        <strain evidence="2 3">JCM 31229</strain>
    </source>
</reference>
<protein>
    <submittedName>
        <fullName evidence="2">DUF6491 family protein</fullName>
    </submittedName>
</protein>
<keyword evidence="1" id="KW-0732">Signal</keyword>
<accession>A0ABS7PPQ1</accession>
<gene>
    <name evidence="2" type="ORF">K7G82_06910</name>
</gene>
<feature type="chain" id="PRO_5046426500" evidence="1">
    <location>
        <begin position="23"/>
        <end position="128"/>
    </location>
</feature>
<dbReference type="Proteomes" id="UP000706039">
    <property type="component" value="Unassembled WGS sequence"/>
</dbReference>
<comment type="caution">
    <text evidence="2">The sequence shown here is derived from an EMBL/GenBank/DDBJ whole genome shotgun (WGS) entry which is preliminary data.</text>
</comment>
<evidence type="ECO:0000313" key="3">
    <source>
        <dbReference type="Proteomes" id="UP000706039"/>
    </source>
</evidence>
<dbReference type="EMBL" id="JAINVV010000004">
    <property type="protein sequence ID" value="MBY8822014.1"/>
    <property type="molecule type" value="Genomic_DNA"/>
</dbReference>
<evidence type="ECO:0000256" key="1">
    <source>
        <dbReference type="SAM" id="SignalP"/>
    </source>
</evidence>
<sequence length="128" mass="13799">MKTLQRALAALAAASMAGGAVAAPPKPRPIGMETQIPFADHRGIRDFQADGDSALWIQDQGRNWYRATLFGPCPGLPYAIGIGFVTKGTSALDKFGQIVVEGRTCQIETFATSNPPPRKADRKKRKES</sequence>